<evidence type="ECO:0000313" key="2">
    <source>
        <dbReference type="EMBL" id="PJJ40285.1"/>
    </source>
</evidence>
<organism evidence="2 3">
    <name type="scientific">Hallerella succinigenes</name>
    <dbReference type="NCBI Taxonomy" id="1896222"/>
    <lineage>
        <taxon>Bacteria</taxon>
        <taxon>Pseudomonadati</taxon>
        <taxon>Fibrobacterota</taxon>
        <taxon>Fibrobacteria</taxon>
        <taxon>Fibrobacterales</taxon>
        <taxon>Fibrobacteraceae</taxon>
        <taxon>Hallerella</taxon>
    </lineage>
</organism>
<name>A0A2M9A3I4_9BACT</name>
<reference evidence="2 3" key="1">
    <citation type="submission" date="2017-11" db="EMBL/GenBank/DDBJ databases">
        <title>Animal gut microbial communities from fecal samples from Wisconsin, USA.</title>
        <authorList>
            <person name="Neumann A."/>
        </authorList>
    </citation>
    <scope>NUCLEOTIDE SEQUENCE [LARGE SCALE GENOMIC DNA]</scope>
    <source>
        <strain evidence="2 3">UWS3</strain>
    </source>
</reference>
<comment type="catalytic activity">
    <reaction evidence="1">
        <text>L-glutamyl-tRNA(Gln) + L-glutamine + ATP + H2O = L-glutaminyl-tRNA(Gln) + L-glutamate + ADP + phosphate + H(+)</text>
        <dbReference type="Rhea" id="RHEA:17521"/>
        <dbReference type="Rhea" id="RHEA-COMP:9681"/>
        <dbReference type="Rhea" id="RHEA-COMP:9684"/>
        <dbReference type="ChEBI" id="CHEBI:15377"/>
        <dbReference type="ChEBI" id="CHEBI:15378"/>
        <dbReference type="ChEBI" id="CHEBI:29985"/>
        <dbReference type="ChEBI" id="CHEBI:30616"/>
        <dbReference type="ChEBI" id="CHEBI:43474"/>
        <dbReference type="ChEBI" id="CHEBI:58359"/>
        <dbReference type="ChEBI" id="CHEBI:78520"/>
        <dbReference type="ChEBI" id="CHEBI:78521"/>
        <dbReference type="ChEBI" id="CHEBI:456216"/>
    </reaction>
</comment>
<dbReference type="EMBL" id="PGEX01000001">
    <property type="protein sequence ID" value="PJJ40285.1"/>
    <property type="molecule type" value="Genomic_DNA"/>
</dbReference>
<dbReference type="InterPro" id="IPR036113">
    <property type="entry name" value="Asp/Glu-ADT_sf_sub_c"/>
</dbReference>
<dbReference type="AlphaFoldDB" id="A0A2M9A3I4"/>
<dbReference type="PANTHER" id="PTHR15004:SF0">
    <property type="entry name" value="GLUTAMYL-TRNA(GLN) AMIDOTRANSFERASE SUBUNIT C, MITOCHONDRIAL"/>
    <property type="match status" value="1"/>
</dbReference>
<dbReference type="PANTHER" id="PTHR15004">
    <property type="entry name" value="GLUTAMYL-TRNA(GLN) AMIDOTRANSFERASE SUBUNIT C, MITOCHONDRIAL"/>
    <property type="match status" value="1"/>
</dbReference>
<dbReference type="InterPro" id="IPR003837">
    <property type="entry name" value="GatC"/>
</dbReference>
<dbReference type="GO" id="GO:0070681">
    <property type="term" value="P:glutaminyl-tRNAGln biosynthesis via transamidation"/>
    <property type="evidence" value="ECO:0007669"/>
    <property type="project" value="TreeGrafter"/>
</dbReference>
<protein>
    <recommendedName>
        <fullName evidence="1">Aspartyl/glutamyl-tRNA(Asn/Gln) amidotransferase subunit C</fullName>
        <shortName evidence="1">Asp/Glu-ADT subunit C</shortName>
        <ecNumber evidence="1">6.3.5.-</ecNumber>
    </recommendedName>
</protein>
<evidence type="ECO:0000256" key="1">
    <source>
        <dbReference type="HAMAP-Rule" id="MF_00122"/>
    </source>
</evidence>
<comment type="caution">
    <text evidence="2">The sequence shown here is derived from an EMBL/GenBank/DDBJ whole genome shotgun (WGS) entry which is preliminary data.</text>
</comment>
<keyword evidence="1" id="KW-0436">Ligase</keyword>
<sequence length="94" mass="10547">MLSKEEILKIAKLSRLKISDAEIESFSGRLDQLLHYMEDLKALDLSNVEPMTGVEDAPTVLREDVPQPSFTHEQAFANAPEVENDHFVIPKVIG</sequence>
<comment type="catalytic activity">
    <reaction evidence="1">
        <text>L-aspartyl-tRNA(Asn) + L-glutamine + ATP + H2O = L-asparaginyl-tRNA(Asn) + L-glutamate + ADP + phosphate + 2 H(+)</text>
        <dbReference type="Rhea" id="RHEA:14513"/>
        <dbReference type="Rhea" id="RHEA-COMP:9674"/>
        <dbReference type="Rhea" id="RHEA-COMP:9677"/>
        <dbReference type="ChEBI" id="CHEBI:15377"/>
        <dbReference type="ChEBI" id="CHEBI:15378"/>
        <dbReference type="ChEBI" id="CHEBI:29985"/>
        <dbReference type="ChEBI" id="CHEBI:30616"/>
        <dbReference type="ChEBI" id="CHEBI:43474"/>
        <dbReference type="ChEBI" id="CHEBI:58359"/>
        <dbReference type="ChEBI" id="CHEBI:78515"/>
        <dbReference type="ChEBI" id="CHEBI:78516"/>
        <dbReference type="ChEBI" id="CHEBI:456216"/>
    </reaction>
</comment>
<comment type="function">
    <text evidence="1">Allows the formation of correctly charged Asn-tRNA(Asn) or Gln-tRNA(Gln) through the transamidation of misacylated Asp-tRNA(Asn) or Glu-tRNA(Gln) in organisms which lack either or both of asparaginyl-tRNA or glutaminyl-tRNA synthetases. The reaction takes place in the presence of glutamine and ATP through an activated phospho-Asp-tRNA(Asn) or phospho-Glu-tRNA(Gln).</text>
</comment>
<proteinExistence type="inferred from homology"/>
<dbReference type="RefSeq" id="WP_100424392.1">
    <property type="nucleotide sequence ID" value="NZ_JAQXKX010000032.1"/>
</dbReference>
<keyword evidence="1" id="KW-0648">Protein biosynthesis</keyword>
<dbReference type="NCBIfam" id="TIGR00135">
    <property type="entry name" value="gatC"/>
    <property type="match status" value="1"/>
</dbReference>
<evidence type="ECO:0000313" key="3">
    <source>
        <dbReference type="Proteomes" id="UP000231134"/>
    </source>
</evidence>
<gene>
    <name evidence="1" type="primary">gatC</name>
    <name evidence="2" type="ORF">BGX16_0202</name>
</gene>
<keyword evidence="2" id="KW-0808">Transferase</keyword>
<keyword evidence="1" id="KW-0067">ATP-binding</keyword>
<dbReference type="GO" id="GO:0005524">
    <property type="term" value="F:ATP binding"/>
    <property type="evidence" value="ECO:0007669"/>
    <property type="project" value="UniProtKB-KW"/>
</dbReference>
<comment type="similarity">
    <text evidence="1">Belongs to the GatC family.</text>
</comment>
<keyword evidence="1" id="KW-0547">Nucleotide-binding</keyword>
<dbReference type="GO" id="GO:0050567">
    <property type="term" value="F:glutaminyl-tRNA synthase (glutamine-hydrolyzing) activity"/>
    <property type="evidence" value="ECO:0007669"/>
    <property type="project" value="UniProtKB-UniRule"/>
</dbReference>
<dbReference type="Pfam" id="PF02686">
    <property type="entry name" value="GatC"/>
    <property type="match status" value="1"/>
</dbReference>
<dbReference type="GO" id="GO:0006450">
    <property type="term" value="P:regulation of translational fidelity"/>
    <property type="evidence" value="ECO:0007669"/>
    <property type="project" value="InterPro"/>
</dbReference>
<dbReference type="GO" id="GO:0016740">
    <property type="term" value="F:transferase activity"/>
    <property type="evidence" value="ECO:0007669"/>
    <property type="project" value="UniProtKB-KW"/>
</dbReference>
<accession>A0A2M9A3I4</accession>
<comment type="subunit">
    <text evidence="1">Heterotrimer of A, B and C subunits.</text>
</comment>
<dbReference type="OrthoDB" id="9813938at2"/>
<dbReference type="GO" id="GO:0006412">
    <property type="term" value="P:translation"/>
    <property type="evidence" value="ECO:0007669"/>
    <property type="project" value="UniProtKB-UniRule"/>
</dbReference>
<dbReference type="Proteomes" id="UP000231134">
    <property type="component" value="Unassembled WGS sequence"/>
</dbReference>
<keyword evidence="3" id="KW-1185">Reference proteome</keyword>
<dbReference type="SUPFAM" id="SSF141000">
    <property type="entry name" value="Glu-tRNAGln amidotransferase C subunit"/>
    <property type="match status" value="1"/>
</dbReference>
<dbReference type="HAMAP" id="MF_00122">
    <property type="entry name" value="GatC"/>
    <property type="match status" value="1"/>
</dbReference>
<dbReference type="GO" id="GO:0050566">
    <property type="term" value="F:asparaginyl-tRNA synthase (glutamine-hydrolyzing) activity"/>
    <property type="evidence" value="ECO:0007669"/>
    <property type="project" value="RHEA"/>
</dbReference>
<dbReference type="Gene3D" id="1.10.20.60">
    <property type="entry name" value="Glu-tRNAGln amidotransferase C subunit, N-terminal domain"/>
    <property type="match status" value="1"/>
</dbReference>
<dbReference type="EC" id="6.3.5.-" evidence="1"/>